<dbReference type="Proteomes" id="UP000623129">
    <property type="component" value="Unassembled WGS sequence"/>
</dbReference>
<reference evidence="1" key="1">
    <citation type="submission" date="2020-01" db="EMBL/GenBank/DDBJ databases">
        <title>Genome sequence of Kobresia littledalei, the first chromosome-level genome in the family Cyperaceae.</title>
        <authorList>
            <person name="Qu G."/>
        </authorList>
    </citation>
    <scope>NUCLEOTIDE SEQUENCE</scope>
    <source>
        <strain evidence="1">C.B.Clarke</strain>
        <tissue evidence="1">Leaf</tissue>
    </source>
</reference>
<gene>
    <name evidence="1" type="ORF">FCM35_KLT07330</name>
</gene>
<dbReference type="EMBL" id="SWLB01000017">
    <property type="protein sequence ID" value="KAF3327212.1"/>
    <property type="molecule type" value="Genomic_DNA"/>
</dbReference>
<dbReference type="AlphaFoldDB" id="A0A833QWI5"/>
<keyword evidence="2" id="KW-1185">Reference proteome</keyword>
<accession>A0A833QWI5</accession>
<organism evidence="1 2">
    <name type="scientific">Carex littledalei</name>
    <dbReference type="NCBI Taxonomy" id="544730"/>
    <lineage>
        <taxon>Eukaryota</taxon>
        <taxon>Viridiplantae</taxon>
        <taxon>Streptophyta</taxon>
        <taxon>Embryophyta</taxon>
        <taxon>Tracheophyta</taxon>
        <taxon>Spermatophyta</taxon>
        <taxon>Magnoliopsida</taxon>
        <taxon>Liliopsida</taxon>
        <taxon>Poales</taxon>
        <taxon>Cyperaceae</taxon>
        <taxon>Cyperoideae</taxon>
        <taxon>Cariceae</taxon>
        <taxon>Carex</taxon>
        <taxon>Carex subgen. Euthyceras</taxon>
    </lineage>
</organism>
<sequence length="150" mass="16534">MQRTTASRQIEVPRFTHTDANADFDEIDMKEISPYTSLNLMSTSTRSPPNCISGISKSKILSPASIIQVKLVQRSMLRCCLTTDASRYQQAFAIWYSVLVGTGLYQPADAGVSDIVSSRHVGCPAQTGYREMNLCELITRCSFGGAWEAN</sequence>
<protein>
    <submittedName>
        <fullName evidence="1">Uncharacterized protein</fullName>
    </submittedName>
</protein>
<evidence type="ECO:0000313" key="2">
    <source>
        <dbReference type="Proteomes" id="UP000623129"/>
    </source>
</evidence>
<comment type="caution">
    <text evidence="1">The sequence shown here is derived from an EMBL/GenBank/DDBJ whole genome shotgun (WGS) entry which is preliminary data.</text>
</comment>
<name>A0A833QWI5_9POAL</name>
<proteinExistence type="predicted"/>
<evidence type="ECO:0000313" key="1">
    <source>
        <dbReference type="EMBL" id="KAF3327212.1"/>
    </source>
</evidence>